<dbReference type="Proteomes" id="UP000231466">
    <property type="component" value="Unassembled WGS sequence"/>
</dbReference>
<dbReference type="EMBL" id="PFAH01000010">
    <property type="protein sequence ID" value="PIR97738.1"/>
    <property type="molecule type" value="Genomic_DNA"/>
</dbReference>
<dbReference type="AlphaFoldDB" id="A0A2H0VF65"/>
<feature type="short sequence motif" description="Histidine triad motif" evidence="1">
    <location>
        <begin position="124"/>
        <end position="128"/>
    </location>
</feature>
<protein>
    <recommendedName>
        <fullName evidence="2">HIT domain-containing protein</fullName>
    </recommendedName>
</protein>
<evidence type="ECO:0000256" key="1">
    <source>
        <dbReference type="PROSITE-ProRule" id="PRU00464"/>
    </source>
</evidence>
<evidence type="ECO:0000259" key="2">
    <source>
        <dbReference type="PROSITE" id="PS51084"/>
    </source>
</evidence>
<feature type="domain" description="HIT" evidence="2">
    <location>
        <begin position="67"/>
        <end position="140"/>
    </location>
</feature>
<proteinExistence type="predicted"/>
<reference evidence="4" key="1">
    <citation type="submission" date="2017-09" db="EMBL/GenBank/DDBJ databases">
        <title>Depth-based differentiation of microbial function through sediment-hosted aquifers and enrichment of novel symbionts in the deep terrestrial subsurface.</title>
        <authorList>
            <person name="Probst A.J."/>
            <person name="Ladd B."/>
            <person name="Jarett J.K."/>
            <person name="Geller-Mcgrath D.E."/>
            <person name="Sieber C.M.K."/>
            <person name="Emerson J.B."/>
            <person name="Anantharaman K."/>
            <person name="Thomas B.C."/>
            <person name="Malmstrom R."/>
            <person name="Stieglmeier M."/>
            <person name="Klingl A."/>
            <person name="Woyke T."/>
            <person name="Ryan C.M."/>
            <person name="Banfield J.F."/>
        </authorList>
    </citation>
    <scope>NUCLEOTIDE SEQUENCE [LARGE SCALE GENOMIC DNA]</scope>
</reference>
<sequence>MSKSRFINKSHVRTGNQSEIMDEIEKEGVCPFCEENLERFHGKPVVEETQYWSLLEAKWPYSHARAHLLLVASRHMEDISELEPEEWKDMLELAQWASNQYKIAGGALALRFGDSNLTGATVHHLHAHLIEPEADEDGKAKLVNFPIG</sequence>
<dbReference type="InterPro" id="IPR011146">
    <property type="entry name" value="HIT-like"/>
</dbReference>
<name>A0A2H0VF65_9BACT</name>
<dbReference type="Pfam" id="PF01230">
    <property type="entry name" value="HIT"/>
    <property type="match status" value="1"/>
</dbReference>
<dbReference type="Gene3D" id="3.30.428.10">
    <property type="entry name" value="HIT-like"/>
    <property type="match status" value="1"/>
</dbReference>
<dbReference type="InterPro" id="IPR036265">
    <property type="entry name" value="HIT-like_sf"/>
</dbReference>
<gene>
    <name evidence="3" type="ORF">COT89_03110</name>
</gene>
<evidence type="ECO:0000313" key="4">
    <source>
        <dbReference type="Proteomes" id="UP000231466"/>
    </source>
</evidence>
<dbReference type="SUPFAM" id="SSF54197">
    <property type="entry name" value="HIT-like"/>
    <property type="match status" value="1"/>
</dbReference>
<dbReference type="PROSITE" id="PS51084">
    <property type="entry name" value="HIT_2"/>
    <property type="match status" value="1"/>
</dbReference>
<dbReference type="GO" id="GO:0003824">
    <property type="term" value="F:catalytic activity"/>
    <property type="evidence" value="ECO:0007669"/>
    <property type="project" value="InterPro"/>
</dbReference>
<organism evidence="3 4">
    <name type="scientific">Candidatus Colwellbacteria bacterium CG10_big_fil_rev_8_21_14_0_10_42_22</name>
    <dbReference type="NCBI Taxonomy" id="1974540"/>
    <lineage>
        <taxon>Bacteria</taxon>
        <taxon>Candidatus Colwelliibacteriota</taxon>
    </lineage>
</organism>
<evidence type="ECO:0000313" key="3">
    <source>
        <dbReference type="EMBL" id="PIR97738.1"/>
    </source>
</evidence>
<accession>A0A2H0VF65</accession>
<comment type="caution">
    <text evidence="3">The sequence shown here is derived from an EMBL/GenBank/DDBJ whole genome shotgun (WGS) entry which is preliminary data.</text>
</comment>